<evidence type="ECO:0000259" key="9">
    <source>
        <dbReference type="PROSITE" id="PS51449"/>
    </source>
</evidence>
<dbReference type="InterPro" id="IPR002792">
    <property type="entry name" value="TRAM_dom"/>
</dbReference>
<feature type="domain" description="Radical SAM core" evidence="10">
    <location>
        <begin position="156"/>
        <end position="386"/>
    </location>
</feature>
<dbReference type="Pfam" id="PF18693">
    <property type="entry name" value="TRAM_2"/>
    <property type="match status" value="1"/>
</dbReference>
<sequence length="457" mass="48701">MIAGVDAPCKALGERMNKSIRVYSISLGCPKNRVDAETVLGAMPGGVRIVSDPARADLVVINTCSFIRPAVEESVRVILDTAEAIRGLDPRPKLAVTGCLPARYGQELRAGLPEVDVWGLPSELAELPGRLARAVSPGAAALPDLRQASGATRLVSTPPGFAYVKIAEGCNHACAYCTIPSIRGRLASRPAADIVAEARGLVDRGASELVLVAQDLTAYGRDMGGVTGLRQLVEGLLPLPGLSRLRLMYLYPSGLDAGLLDFLAAAGPPLLPYFDIPFQHVHPDVLRAMGRPRSDAPEAVLDRVRQRFPDAAIRTTFITGFPGETPRRFQALLDFVAGQRLHHVGVFPFSPEEGTRAVTLPGKVSGAEARRRRDALMEVQAEISADILAGYVGRTLPVLVDAPHPEWPGLFVGRTWFQAPEADGVTYVSGPGVAPGRLVPAEIVESKDYDLVALADA</sequence>
<feature type="domain" description="MTTase N-terminal" evidence="9">
    <location>
        <begin position="20"/>
        <end position="136"/>
    </location>
</feature>
<dbReference type="Gene3D" id="2.40.50.140">
    <property type="entry name" value="Nucleic acid-binding proteins"/>
    <property type="match status" value="1"/>
</dbReference>
<evidence type="ECO:0000256" key="2">
    <source>
        <dbReference type="ARBA" id="ARBA00022485"/>
    </source>
</evidence>
<dbReference type="HAMAP" id="MF_01865">
    <property type="entry name" value="MTTase_RimO"/>
    <property type="match status" value="1"/>
</dbReference>
<dbReference type="InterPro" id="IPR058240">
    <property type="entry name" value="rSAM_sf"/>
</dbReference>
<evidence type="ECO:0000256" key="5">
    <source>
        <dbReference type="ARBA" id="ARBA00022723"/>
    </source>
</evidence>
<dbReference type="InterPro" id="IPR020612">
    <property type="entry name" value="Methylthiotransferase_CS"/>
</dbReference>
<dbReference type="PROSITE" id="PS51449">
    <property type="entry name" value="MTTASE_N"/>
    <property type="match status" value="1"/>
</dbReference>
<dbReference type="SFLD" id="SFLDS00029">
    <property type="entry name" value="Radical_SAM"/>
    <property type="match status" value="1"/>
</dbReference>
<dbReference type="InterPro" id="IPR023404">
    <property type="entry name" value="rSAM_horseshoe"/>
</dbReference>
<keyword evidence="4" id="KW-0949">S-adenosyl-L-methionine</keyword>
<keyword evidence="11" id="KW-0687">Ribonucleoprotein</keyword>
<dbReference type="InterPro" id="IPR007197">
    <property type="entry name" value="rSAM"/>
</dbReference>
<dbReference type="Gene3D" id="3.80.30.20">
    <property type="entry name" value="tm_1862 like domain"/>
    <property type="match status" value="1"/>
</dbReference>
<gene>
    <name evidence="11" type="ORF">ASZ90_000855</name>
</gene>
<evidence type="ECO:0000256" key="6">
    <source>
        <dbReference type="ARBA" id="ARBA00023004"/>
    </source>
</evidence>
<dbReference type="InterPro" id="IPR005840">
    <property type="entry name" value="Ribosomal_uS12_MeSTrfase_RimO"/>
</dbReference>
<dbReference type="SFLD" id="SFLDG01061">
    <property type="entry name" value="methylthiotransferase"/>
    <property type="match status" value="1"/>
</dbReference>
<evidence type="ECO:0000256" key="1">
    <source>
        <dbReference type="ARBA" id="ARBA00001966"/>
    </source>
</evidence>
<dbReference type="NCBIfam" id="TIGR01125">
    <property type="entry name" value="30S ribosomal protein S12 methylthiotransferase RimO"/>
    <property type="match status" value="1"/>
</dbReference>
<name>A0A0W8G7Z2_9ZZZZ</name>
<feature type="domain" description="TRAM" evidence="8">
    <location>
        <begin position="389"/>
        <end position="457"/>
    </location>
</feature>
<keyword evidence="5" id="KW-0479">Metal-binding</keyword>
<dbReference type="InterPro" id="IPR012340">
    <property type="entry name" value="NA-bd_OB-fold"/>
</dbReference>
<dbReference type="Pfam" id="PF00919">
    <property type="entry name" value="UPF0004"/>
    <property type="match status" value="1"/>
</dbReference>
<dbReference type="SFLD" id="SFLDF00274">
    <property type="entry name" value="ribosomal_protein_S12_methylth"/>
    <property type="match status" value="1"/>
</dbReference>
<dbReference type="PANTHER" id="PTHR43837:SF1">
    <property type="entry name" value="RIBOSOMAL PROTEIN US12 METHYLTHIOTRANSFERASE RIMO"/>
    <property type="match status" value="1"/>
</dbReference>
<evidence type="ECO:0000259" key="10">
    <source>
        <dbReference type="PROSITE" id="PS51918"/>
    </source>
</evidence>
<dbReference type="InterPro" id="IPR013848">
    <property type="entry name" value="Methylthiotransferase_N"/>
</dbReference>
<dbReference type="NCBIfam" id="TIGR00089">
    <property type="entry name" value="MiaB/RimO family radical SAM methylthiotransferase"/>
    <property type="match status" value="1"/>
</dbReference>
<dbReference type="SUPFAM" id="SSF102114">
    <property type="entry name" value="Radical SAM enzymes"/>
    <property type="match status" value="1"/>
</dbReference>
<dbReference type="InterPro" id="IPR006638">
    <property type="entry name" value="Elp3/MiaA/NifB-like_rSAM"/>
</dbReference>
<dbReference type="InterPro" id="IPR038135">
    <property type="entry name" value="Methylthiotransferase_N_sf"/>
</dbReference>
<dbReference type="EMBL" id="LNQE01000111">
    <property type="protein sequence ID" value="KUG29255.1"/>
    <property type="molecule type" value="Genomic_DNA"/>
</dbReference>
<protein>
    <submittedName>
        <fullName evidence="11">Ribosomal protein s12p asp88 methylthiotransferase</fullName>
    </submittedName>
</protein>
<keyword evidence="3" id="KW-0963">Cytoplasm</keyword>
<dbReference type="SFLD" id="SFLDG01082">
    <property type="entry name" value="B12-binding_domain_containing"/>
    <property type="match status" value="1"/>
</dbReference>
<dbReference type="InterPro" id="IPR005839">
    <property type="entry name" value="Methylthiotransferase"/>
</dbReference>
<dbReference type="GO" id="GO:0005840">
    <property type="term" value="C:ribosome"/>
    <property type="evidence" value="ECO:0007669"/>
    <property type="project" value="UniProtKB-KW"/>
</dbReference>
<keyword evidence="7" id="KW-0411">Iron-sulfur</keyword>
<dbReference type="GO" id="GO:0046872">
    <property type="term" value="F:metal ion binding"/>
    <property type="evidence" value="ECO:0007669"/>
    <property type="project" value="UniProtKB-KW"/>
</dbReference>
<comment type="caution">
    <text evidence="11">The sequence shown here is derived from an EMBL/GenBank/DDBJ whole genome shotgun (WGS) entry which is preliminary data.</text>
</comment>
<proteinExistence type="inferred from homology"/>
<dbReference type="CDD" id="cd01335">
    <property type="entry name" value="Radical_SAM"/>
    <property type="match status" value="1"/>
</dbReference>
<organism evidence="11">
    <name type="scientific">hydrocarbon metagenome</name>
    <dbReference type="NCBI Taxonomy" id="938273"/>
    <lineage>
        <taxon>unclassified sequences</taxon>
        <taxon>metagenomes</taxon>
        <taxon>ecological metagenomes</taxon>
    </lineage>
</organism>
<dbReference type="PANTHER" id="PTHR43837">
    <property type="entry name" value="RIBOSOMAL PROTEIN S12 METHYLTHIOTRANSFERASE RIMO"/>
    <property type="match status" value="1"/>
</dbReference>
<keyword evidence="11" id="KW-0808">Transferase</keyword>
<evidence type="ECO:0000259" key="8">
    <source>
        <dbReference type="PROSITE" id="PS50926"/>
    </source>
</evidence>
<dbReference type="GO" id="GO:0006400">
    <property type="term" value="P:tRNA modification"/>
    <property type="evidence" value="ECO:0007669"/>
    <property type="project" value="InterPro"/>
</dbReference>
<keyword evidence="2" id="KW-0004">4Fe-4S</keyword>
<evidence type="ECO:0000256" key="3">
    <source>
        <dbReference type="ARBA" id="ARBA00022490"/>
    </source>
</evidence>
<keyword evidence="11" id="KW-0689">Ribosomal protein</keyword>
<comment type="cofactor">
    <cofactor evidence="1">
        <name>[4Fe-4S] cluster</name>
        <dbReference type="ChEBI" id="CHEBI:49883"/>
    </cofactor>
</comment>
<dbReference type="Pfam" id="PF04055">
    <property type="entry name" value="Radical_SAM"/>
    <property type="match status" value="1"/>
</dbReference>
<dbReference type="PROSITE" id="PS01278">
    <property type="entry name" value="MTTASE_RADICAL"/>
    <property type="match status" value="1"/>
</dbReference>
<keyword evidence="6" id="KW-0408">Iron</keyword>
<dbReference type="PROSITE" id="PS50926">
    <property type="entry name" value="TRAM"/>
    <property type="match status" value="1"/>
</dbReference>
<evidence type="ECO:0000313" key="11">
    <source>
        <dbReference type="EMBL" id="KUG29255.1"/>
    </source>
</evidence>
<evidence type="ECO:0000256" key="7">
    <source>
        <dbReference type="ARBA" id="ARBA00023014"/>
    </source>
</evidence>
<accession>A0A0W8G7Z2</accession>
<dbReference type="GO" id="GO:0035599">
    <property type="term" value="F:aspartic acid methylthiotransferase activity"/>
    <property type="evidence" value="ECO:0007669"/>
    <property type="project" value="TreeGrafter"/>
</dbReference>
<dbReference type="Gene3D" id="3.40.50.12160">
    <property type="entry name" value="Methylthiotransferase, N-terminal domain"/>
    <property type="match status" value="1"/>
</dbReference>
<dbReference type="GO" id="GO:0005829">
    <property type="term" value="C:cytosol"/>
    <property type="evidence" value="ECO:0007669"/>
    <property type="project" value="TreeGrafter"/>
</dbReference>
<dbReference type="AlphaFoldDB" id="A0A0W8G7Z2"/>
<reference evidence="11" key="1">
    <citation type="journal article" date="2015" name="Proc. Natl. Acad. Sci. U.S.A.">
        <title>Networks of energetic and metabolic interactions define dynamics in microbial communities.</title>
        <authorList>
            <person name="Embree M."/>
            <person name="Liu J.K."/>
            <person name="Al-Bassam M.M."/>
            <person name="Zengler K."/>
        </authorList>
    </citation>
    <scope>NUCLEOTIDE SEQUENCE</scope>
</reference>
<dbReference type="PROSITE" id="PS51918">
    <property type="entry name" value="RADICAL_SAM"/>
    <property type="match status" value="1"/>
</dbReference>
<dbReference type="GO" id="GO:0051539">
    <property type="term" value="F:4 iron, 4 sulfur cluster binding"/>
    <property type="evidence" value="ECO:0007669"/>
    <property type="project" value="UniProtKB-KW"/>
</dbReference>
<dbReference type="SMART" id="SM00729">
    <property type="entry name" value="Elp3"/>
    <property type="match status" value="1"/>
</dbReference>
<evidence type="ECO:0000256" key="4">
    <source>
        <dbReference type="ARBA" id="ARBA00022691"/>
    </source>
</evidence>